<gene>
    <name evidence="2" type="ORF">C0Q88_05930</name>
</gene>
<sequence>MRAANPALHRATRNRRSQSGMTLVEVLIAMLLLTVALTAMVMAQIRASQVSVDAEDRNRAALLANELASTMWQNHTVNLPASSVAAWQTMVSTNVSYRTASASSPVGSGLGGLPNGTGSVSVDSTTNIATITITWQAPSHGVNATAGMSSTSQYVTQVVLP</sequence>
<accession>A0A2N4TX04</accession>
<keyword evidence="1" id="KW-0812">Transmembrane</keyword>
<name>A0A2N4TX04_RALPI</name>
<keyword evidence="1" id="KW-0472">Membrane</keyword>
<dbReference type="NCBIfam" id="TIGR02532">
    <property type="entry name" value="IV_pilin_GFxxxE"/>
    <property type="match status" value="1"/>
</dbReference>
<organism evidence="2 3">
    <name type="scientific">Ralstonia pickettii</name>
    <name type="common">Burkholderia pickettii</name>
    <dbReference type="NCBI Taxonomy" id="329"/>
    <lineage>
        <taxon>Bacteria</taxon>
        <taxon>Pseudomonadati</taxon>
        <taxon>Pseudomonadota</taxon>
        <taxon>Betaproteobacteria</taxon>
        <taxon>Burkholderiales</taxon>
        <taxon>Burkholderiaceae</taxon>
        <taxon>Ralstonia</taxon>
    </lineage>
</organism>
<keyword evidence="1" id="KW-1133">Transmembrane helix</keyword>
<feature type="transmembrane region" description="Helical" evidence="1">
    <location>
        <begin position="21"/>
        <end position="43"/>
    </location>
</feature>
<evidence type="ECO:0000313" key="3">
    <source>
        <dbReference type="Proteomes" id="UP000234456"/>
    </source>
</evidence>
<evidence type="ECO:0000313" key="2">
    <source>
        <dbReference type="EMBL" id="PLC44232.1"/>
    </source>
</evidence>
<dbReference type="OrthoDB" id="193195at2"/>
<dbReference type="RefSeq" id="WP_102064711.1">
    <property type="nucleotide sequence ID" value="NZ_PKQE01000001.1"/>
</dbReference>
<comment type="caution">
    <text evidence="2">The sequence shown here is derived from an EMBL/GenBank/DDBJ whole genome shotgun (WGS) entry which is preliminary data.</text>
</comment>
<proteinExistence type="predicted"/>
<dbReference type="PROSITE" id="PS00409">
    <property type="entry name" value="PROKAR_NTER_METHYL"/>
    <property type="match status" value="1"/>
</dbReference>
<dbReference type="Pfam" id="PF07963">
    <property type="entry name" value="N_methyl"/>
    <property type="match status" value="1"/>
</dbReference>
<dbReference type="InterPro" id="IPR012902">
    <property type="entry name" value="N_methyl_site"/>
</dbReference>
<protein>
    <submittedName>
        <fullName evidence="2">Fimbrial assembly protein</fullName>
    </submittedName>
</protein>
<evidence type="ECO:0000256" key="1">
    <source>
        <dbReference type="SAM" id="Phobius"/>
    </source>
</evidence>
<dbReference type="AlphaFoldDB" id="A0A2N4TX04"/>
<dbReference type="EMBL" id="PKQE01000001">
    <property type="protein sequence ID" value="PLC44232.1"/>
    <property type="molecule type" value="Genomic_DNA"/>
</dbReference>
<dbReference type="Proteomes" id="UP000234456">
    <property type="component" value="Unassembled WGS sequence"/>
</dbReference>
<reference evidence="2 3" key="1">
    <citation type="submission" date="2017-12" db="EMBL/GenBank/DDBJ databases">
        <title>Draft genome sequence of Ralstonia pickettii 52.</title>
        <authorList>
            <person name="Zheng B."/>
        </authorList>
    </citation>
    <scope>NUCLEOTIDE SEQUENCE [LARGE SCALE GENOMIC DNA]</scope>
    <source>
        <strain evidence="2 3">52</strain>
    </source>
</reference>